<dbReference type="Proteomes" id="UP000657006">
    <property type="component" value="Unassembled WGS sequence"/>
</dbReference>
<dbReference type="PANTHER" id="PTHR42720:SF1">
    <property type="entry name" value="GLYCEROL 3-PHOSPHATE OXIDASE"/>
    <property type="match status" value="1"/>
</dbReference>
<dbReference type="InterPro" id="IPR036188">
    <property type="entry name" value="FAD/NAD-bd_sf"/>
</dbReference>
<dbReference type="Pfam" id="PF04324">
    <property type="entry name" value="Fer2_BFD"/>
    <property type="match status" value="1"/>
</dbReference>
<dbReference type="Gene3D" id="3.30.9.10">
    <property type="entry name" value="D-Amino Acid Oxidase, subunit A, domain 2"/>
    <property type="match status" value="1"/>
</dbReference>
<dbReference type="CDD" id="cd19946">
    <property type="entry name" value="GlpA-like_Fer2_BFD-like"/>
    <property type="match status" value="1"/>
</dbReference>
<name>A0A926DT71_9FIRM</name>
<protein>
    <submittedName>
        <fullName evidence="3">NAD(P)/FAD-dependent oxidoreductase</fullName>
    </submittedName>
</protein>
<evidence type="ECO:0000259" key="1">
    <source>
        <dbReference type="Pfam" id="PF01266"/>
    </source>
</evidence>
<dbReference type="SUPFAM" id="SSF51905">
    <property type="entry name" value="FAD/NAD(P)-binding domain"/>
    <property type="match status" value="1"/>
</dbReference>
<accession>A0A926DT71</accession>
<comment type="caution">
    <text evidence="3">The sequence shown here is derived from an EMBL/GenBank/DDBJ whole genome shotgun (WGS) entry which is preliminary data.</text>
</comment>
<feature type="domain" description="FAD dependent oxidoreductase" evidence="1">
    <location>
        <begin position="15"/>
        <end position="364"/>
    </location>
</feature>
<dbReference type="RefSeq" id="WP_177718216.1">
    <property type="nucleotide sequence ID" value="NZ_JACRSQ010000005.1"/>
</dbReference>
<dbReference type="Gene3D" id="1.10.10.1100">
    <property type="entry name" value="BFD-like [2Fe-2S]-binding domain"/>
    <property type="match status" value="1"/>
</dbReference>
<keyword evidence="4" id="KW-1185">Reference proteome</keyword>
<sequence length="498" mass="53570">MEQTYKEENRQKSLDVLVIGGGIVGTAVARELSRYTLTIGLVEAGSDLARKTTGANSGIIHAGYDAPAGSLMAKLNVQGNQMYPKLCRDLDIPFVQNGSLVLAFTQEDRKELQTLFSRGLQNGVEGLTILGGDEVRKREPHISQEVVEALYAPTAGVISPYEAAIAFAENAADNGAEFYLGHPVTSIKKTQTGFQVTAGDLELTCKVLINCAGFASDEISRMAGGESLAAQARKGEYILYDKAYGDFVNHVIFQPPSKMGKGILVTRTAEGNLLVGPSSETVYDPEDTATTQQGLDLVWNTARKSCPTLPAGGAITTFTGVRSVYGDDFYIRHSELAPGLIQTAGICSPGLTAAPAIAKMIAALTGDLLALEEKAEFQETREGIPVFSAMSWEEREALIRQDPAYARMVCRCETVTEGQIRRALHSPIPVWTVDGVKRRVRAGMGRCQGSFCTPRVMEIIEEETGIPFCEITKNGKGSELIVGKLKDTNGGASHDSKH</sequence>
<dbReference type="InterPro" id="IPR052745">
    <property type="entry name" value="G3P_Oxidase/Oxidoreductase"/>
</dbReference>
<dbReference type="SUPFAM" id="SSF54373">
    <property type="entry name" value="FAD-linked reductases, C-terminal domain"/>
    <property type="match status" value="1"/>
</dbReference>
<dbReference type="InterPro" id="IPR006076">
    <property type="entry name" value="FAD-dep_OxRdtase"/>
</dbReference>
<evidence type="ECO:0000259" key="2">
    <source>
        <dbReference type="Pfam" id="PF04324"/>
    </source>
</evidence>
<feature type="domain" description="BFD-like [2Fe-2S]-binding" evidence="2">
    <location>
        <begin position="408"/>
        <end position="462"/>
    </location>
</feature>
<dbReference type="PANTHER" id="PTHR42720">
    <property type="entry name" value="GLYCEROL-3-PHOSPHATE DEHYDROGENASE"/>
    <property type="match status" value="1"/>
</dbReference>
<dbReference type="AlphaFoldDB" id="A0A926DT71"/>
<evidence type="ECO:0000313" key="3">
    <source>
        <dbReference type="EMBL" id="MBC8542894.1"/>
    </source>
</evidence>
<proteinExistence type="predicted"/>
<dbReference type="EMBL" id="JACRSQ010000005">
    <property type="protein sequence ID" value="MBC8542894.1"/>
    <property type="molecule type" value="Genomic_DNA"/>
</dbReference>
<organism evidence="3 4">
    <name type="scientific">Bianquea renquensis</name>
    <dbReference type="NCBI Taxonomy" id="2763661"/>
    <lineage>
        <taxon>Bacteria</taxon>
        <taxon>Bacillati</taxon>
        <taxon>Bacillota</taxon>
        <taxon>Clostridia</taxon>
        <taxon>Eubacteriales</taxon>
        <taxon>Bianqueaceae</taxon>
        <taxon>Bianquea</taxon>
    </lineage>
</organism>
<dbReference type="InterPro" id="IPR007419">
    <property type="entry name" value="BFD-like_2Fe2S-bd_dom"/>
</dbReference>
<dbReference type="Gene3D" id="3.50.50.60">
    <property type="entry name" value="FAD/NAD(P)-binding domain"/>
    <property type="match status" value="1"/>
</dbReference>
<evidence type="ECO:0000313" key="4">
    <source>
        <dbReference type="Proteomes" id="UP000657006"/>
    </source>
</evidence>
<reference evidence="3" key="1">
    <citation type="submission" date="2020-08" db="EMBL/GenBank/DDBJ databases">
        <title>Genome public.</title>
        <authorList>
            <person name="Liu C."/>
            <person name="Sun Q."/>
        </authorList>
    </citation>
    <scope>NUCLEOTIDE SEQUENCE</scope>
    <source>
        <strain evidence="3">NSJ-32</strain>
    </source>
</reference>
<dbReference type="Pfam" id="PF01266">
    <property type="entry name" value="DAO"/>
    <property type="match status" value="1"/>
</dbReference>
<dbReference type="InterPro" id="IPR041854">
    <property type="entry name" value="BFD-like_2Fe2S-bd_dom_sf"/>
</dbReference>
<gene>
    <name evidence="3" type="ORF">H8730_04980</name>
</gene>